<dbReference type="Proteomes" id="UP000757232">
    <property type="component" value="Unassembled WGS sequence"/>
</dbReference>
<evidence type="ECO:0000259" key="3">
    <source>
        <dbReference type="Pfam" id="PF01764"/>
    </source>
</evidence>
<evidence type="ECO:0000256" key="1">
    <source>
        <dbReference type="ARBA" id="ARBA00022801"/>
    </source>
</evidence>
<dbReference type="Pfam" id="PF03893">
    <property type="entry name" value="Lipase3_N"/>
    <property type="match status" value="1"/>
</dbReference>
<feature type="domain" description="Mono-/di-acylglycerol lipase N-terminal" evidence="4">
    <location>
        <begin position="10"/>
        <end position="71"/>
    </location>
</feature>
<dbReference type="InterPro" id="IPR029058">
    <property type="entry name" value="AB_hydrolase_fold"/>
</dbReference>
<dbReference type="PANTHER" id="PTHR46640">
    <property type="entry name" value="TRIACYLGLYCEROL LIPASE, PUTATIVE (AFU_ORTHOLOGUE AFUA_6G06510)-RELATED"/>
    <property type="match status" value="1"/>
</dbReference>
<feature type="domain" description="Fungal lipase-type" evidence="3">
    <location>
        <begin position="86"/>
        <end position="227"/>
    </location>
</feature>
<keyword evidence="1" id="KW-0378">Hydrolase</keyword>
<organism evidence="5 6">
    <name type="scientific">Sanghuangporus baumii</name>
    <name type="common">Phellinus baumii</name>
    <dbReference type="NCBI Taxonomy" id="108892"/>
    <lineage>
        <taxon>Eukaryota</taxon>
        <taxon>Fungi</taxon>
        <taxon>Dikarya</taxon>
        <taxon>Basidiomycota</taxon>
        <taxon>Agaricomycotina</taxon>
        <taxon>Agaricomycetes</taxon>
        <taxon>Hymenochaetales</taxon>
        <taxon>Hymenochaetaceae</taxon>
        <taxon>Sanghuangporus</taxon>
    </lineage>
</organism>
<gene>
    <name evidence="5" type="ORF">A7U60_g4914</name>
</gene>
<keyword evidence="6" id="KW-1185">Reference proteome</keyword>
<dbReference type="InterPro" id="IPR051299">
    <property type="entry name" value="AB_hydrolase_lip/est"/>
</dbReference>
<feature type="chain" id="PRO_5040151589" evidence="2">
    <location>
        <begin position="20"/>
        <end position="293"/>
    </location>
</feature>
<dbReference type="Pfam" id="PF01764">
    <property type="entry name" value="Lipase_3"/>
    <property type="match status" value="1"/>
</dbReference>
<reference evidence="5" key="1">
    <citation type="submission" date="2016-06" db="EMBL/GenBank/DDBJ databases">
        <title>Draft Genome sequence of the fungus Inonotus baumii.</title>
        <authorList>
            <person name="Zhu H."/>
            <person name="Lin W."/>
        </authorList>
    </citation>
    <scope>NUCLEOTIDE SEQUENCE</scope>
    <source>
        <strain evidence="5">821</strain>
    </source>
</reference>
<dbReference type="CDD" id="cd00519">
    <property type="entry name" value="Lipase_3"/>
    <property type="match status" value="1"/>
</dbReference>
<dbReference type="PANTHER" id="PTHR46640:SF3">
    <property type="entry name" value="LIPASE LIH1-RELATED"/>
    <property type="match status" value="1"/>
</dbReference>
<proteinExistence type="predicted"/>
<sequence>MLVTRFLLPLVTLASAVVAAPASHIERRAISQSLMDDFERYVKYASGAYQLWCPVPAGLTLVKSFDESSTNTQGYIARDDTRKEIIVAFRGSIQLQDFVTDILAWLEDFSSPGVSTAEISGVQVHYGFLSAFNSVASSVISIVSSELDAHPDYSLVSTGHSLGGALASLGGVSLAGNFPDVPLKVFTFGQPRTGNPAYANLAEKLIGASNIYRGTETYDGVPTIPFQSWGYEHHGTEYWVSQDPNTDPNNVVQCTGHEDPNCSDSIPSSGINDAHLRYFGQVIALNPLICISL</sequence>
<dbReference type="SUPFAM" id="SSF53474">
    <property type="entry name" value="alpha/beta-Hydrolases"/>
    <property type="match status" value="1"/>
</dbReference>
<dbReference type="Gene3D" id="3.40.50.1820">
    <property type="entry name" value="alpha/beta hydrolase"/>
    <property type="match status" value="1"/>
</dbReference>
<evidence type="ECO:0000313" key="5">
    <source>
        <dbReference type="EMBL" id="OCB87957.1"/>
    </source>
</evidence>
<feature type="signal peptide" evidence="2">
    <location>
        <begin position="1"/>
        <end position="19"/>
    </location>
</feature>
<name>A0A9Q5HXR1_SANBA</name>
<dbReference type="EMBL" id="LNZH02000186">
    <property type="protein sequence ID" value="OCB87957.1"/>
    <property type="molecule type" value="Genomic_DNA"/>
</dbReference>
<dbReference type="GO" id="GO:0016787">
    <property type="term" value="F:hydrolase activity"/>
    <property type="evidence" value="ECO:0007669"/>
    <property type="project" value="UniProtKB-KW"/>
</dbReference>
<dbReference type="InterPro" id="IPR002921">
    <property type="entry name" value="Fungal_lipase-type"/>
</dbReference>
<dbReference type="AlphaFoldDB" id="A0A9Q5HXR1"/>
<dbReference type="GO" id="GO:0016042">
    <property type="term" value="P:lipid catabolic process"/>
    <property type="evidence" value="ECO:0007669"/>
    <property type="project" value="InterPro"/>
</dbReference>
<dbReference type="InterPro" id="IPR005592">
    <property type="entry name" value="Mono/diacylglycerol_lipase_N"/>
</dbReference>
<evidence type="ECO:0000259" key="4">
    <source>
        <dbReference type="Pfam" id="PF03893"/>
    </source>
</evidence>
<protein>
    <submittedName>
        <fullName evidence="5">Alpha/beta-hydrolase</fullName>
    </submittedName>
</protein>
<comment type="caution">
    <text evidence="5">The sequence shown here is derived from an EMBL/GenBank/DDBJ whole genome shotgun (WGS) entry which is preliminary data.</text>
</comment>
<accession>A0A9Q5HXR1</accession>
<evidence type="ECO:0000256" key="2">
    <source>
        <dbReference type="SAM" id="SignalP"/>
    </source>
</evidence>
<dbReference type="OrthoDB" id="438440at2759"/>
<keyword evidence="2" id="KW-0732">Signal</keyword>
<evidence type="ECO:0000313" key="6">
    <source>
        <dbReference type="Proteomes" id="UP000757232"/>
    </source>
</evidence>